<organism evidence="1 2">
    <name type="scientific">Meloidogyne enterolobii</name>
    <name type="common">Root-knot nematode worm</name>
    <name type="synonym">Meloidogyne mayaguensis</name>
    <dbReference type="NCBI Taxonomy" id="390850"/>
    <lineage>
        <taxon>Eukaryota</taxon>
        <taxon>Metazoa</taxon>
        <taxon>Ecdysozoa</taxon>
        <taxon>Nematoda</taxon>
        <taxon>Chromadorea</taxon>
        <taxon>Rhabditida</taxon>
        <taxon>Tylenchina</taxon>
        <taxon>Tylenchomorpha</taxon>
        <taxon>Tylenchoidea</taxon>
        <taxon>Meloidogynidae</taxon>
        <taxon>Meloidogyninae</taxon>
        <taxon>Meloidogyne</taxon>
    </lineage>
</organism>
<keyword evidence="2" id="KW-1185">Reference proteome</keyword>
<sequence length="72" mass="8030">MAQYNRGDAALGVAVIGIMFAFFIHCWLPCVICFGVIGFVVCIINKNVIEERENAMRLHQMAIQQSNSNVNV</sequence>
<evidence type="ECO:0000313" key="2">
    <source>
        <dbReference type="Proteomes" id="UP001497535"/>
    </source>
</evidence>
<dbReference type="EMBL" id="CAVMJV010000050">
    <property type="protein sequence ID" value="CAK5083441.1"/>
    <property type="molecule type" value="Genomic_DNA"/>
</dbReference>
<name>A0ACB0ZX31_MELEN</name>
<accession>A0ACB0ZX31</accession>
<gene>
    <name evidence="1" type="ORF">MENTE1834_LOCUS30782</name>
</gene>
<evidence type="ECO:0000313" key="1">
    <source>
        <dbReference type="EMBL" id="CAK5083441.1"/>
    </source>
</evidence>
<comment type="caution">
    <text evidence="1">The sequence shown here is derived from an EMBL/GenBank/DDBJ whole genome shotgun (WGS) entry which is preliminary data.</text>
</comment>
<dbReference type="Proteomes" id="UP001497535">
    <property type="component" value="Unassembled WGS sequence"/>
</dbReference>
<proteinExistence type="predicted"/>
<protein>
    <submittedName>
        <fullName evidence="1">Uncharacterized protein</fullName>
    </submittedName>
</protein>
<reference evidence="1" key="1">
    <citation type="submission" date="2023-11" db="EMBL/GenBank/DDBJ databases">
        <authorList>
            <person name="Poullet M."/>
        </authorList>
    </citation>
    <scope>NUCLEOTIDE SEQUENCE</scope>
    <source>
        <strain evidence="1">E1834</strain>
    </source>
</reference>